<organism evidence="2 3">
    <name type="scientific">Pseudonocardia endophytica</name>
    <dbReference type="NCBI Taxonomy" id="401976"/>
    <lineage>
        <taxon>Bacteria</taxon>
        <taxon>Bacillati</taxon>
        <taxon>Actinomycetota</taxon>
        <taxon>Actinomycetes</taxon>
        <taxon>Pseudonocardiales</taxon>
        <taxon>Pseudonocardiaceae</taxon>
        <taxon>Pseudonocardia</taxon>
    </lineage>
</organism>
<feature type="compositionally biased region" description="Basic and acidic residues" evidence="1">
    <location>
        <begin position="556"/>
        <end position="570"/>
    </location>
</feature>
<comment type="caution">
    <text evidence="2">The sequence shown here is derived from an EMBL/GenBank/DDBJ whole genome shotgun (WGS) entry which is preliminary data.</text>
</comment>
<feature type="region of interest" description="Disordered" evidence="1">
    <location>
        <begin position="107"/>
        <end position="149"/>
    </location>
</feature>
<dbReference type="OrthoDB" id="9849910at2"/>
<feature type="compositionally biased region" description="Basic and acidic residues" evidence="1">
    <location>
        <begin position="325"/>
        <end position="366"/>
    </location>
</feature>
<feature type="compositionally biased region" description="Gly residues" evidence="1">
    <location>
        <begin position="107"/>
        <end position="131"/>
    </location>
</feature>
<keyword evidence="3" id="KW-1185">Reference proteome</keyword>
<feature type="compositionally biased region" description="Low complexity" evidence="1">
    <location>
        <begin position="395"/>
        <end position="427"/>
    </location>
</feature>
<proteinExistence type="predicted"/>
<feature type="compositionally biased region" description="Polar residues" evidence="1">
    <location>
        <begin position="469"/>
        <end position="482"/>
    </location>
</feature>
<evidence type="ECO:0000256" key="1">
    <source>
        <dbReference type="SAM" id="MobiDB-lite"/>
    </source>
</evidence>
<dbReference type="Proteomes" id="UP000295560">
    <property type="component" value="Unassembled WGS sequence"/>
</dbReference>
<feature type="compositionally biased region" description="Basic and acidic residues" evidence="1">
    <location>
        <begin position="578"/>
        <end position="601"/>
    </location>
</feature>
<name>A0A4R1HXA4_PSEEN</name>
<protein>
    <submittedName>
        <fullName evidence="2">Uncharacterized protein</fullName>
    </submittedName>
</protein>
<evidence type="ECO:0000313" key="2">
    <source>
        <dbReference type="EMBL" id="TCK26111.1"/>
    </source>
</evidence>
<feature type="compositionally biased region" description="Low complexity" evidence="1">
    <location>
        <begin position="483"/>
        <end position="494"/>
    </location>
</feature>
<feature type="region of interest" description="Disordered" evidence="1">
    <location>
        <begin position="448"/>
        <end position="601"/>
    </location>
</feature>
<reference evidence="2 3" key="1">
    <citation type="submission" date="2019-03" db="EMBL/GenBank/DDBJ databases">
        <title>Sequencing the genomes of 1000 actinobacteria strains.</title>
        <authorList>
            <person name="Klenk H.-P."/>
        </authorList>
    </citation>
    <scope>NUCLEOTIDE SEQUENCE [LARGE SCALE GENOMIC DNA]</scope>
    <source>
        <strain evidence="2 3">DSM 44969</strain>
    </source>
</reference>
<sequence length="601" mass="60637">MTSSEQPVRGPVGMPAHLWELAKSDVRLSVPNRVRNAVANGLNAPENVRRIAARVAVTGAAMGVPAAMIGLGGFLDTADTPVGLAGGEAPLDGFDGAPAVPGSHDGGGYSGFAGGSGHGGGGGGSEGGGSEGFAHATTQGGGDVHSGLGSTWHVQDPSVPGGDWLTVQMFQDVSVTETADGMFVVDAWQFIVVHDSHGQEYVFKEHYQVVVPDPPGQETDLIIHERGFVHVTERPDGTFAVDPHFGIDVIVTADGDGKDSVLIGQSQHVRYTDTDGKQDDDVKVDLSEKATSTSDDEGDKATTTIDQGQVFDDGRSPAKPFEGGSKQKEGDADEHSGTKDGRDQKDGRDPKGGRETHEPDGGREQVGHGTSDGTDPSSPFGEEPADRGTAGGAQTGSPSAPTGTATSPTASSSTGPTASSGAATTARSLDAAPLASAAVAAPAASVLAGREPTGLESHTGPELDAPPSGQEQPAPQPTGTEQPSADHAPDASAPPEHPGTGTEPFAGSPATNGSAPFEPPATTGSTPGTTNGEPAATTDSSTPDEHQDPGDNTAAPDHESHSDTAVHDTPEPAQAEHAGNHDADHDTADHGTDGADHALAH</sequence>
<gene>
    <name evidence="2" type="ORF">EV378_1940</name>
</gene>
<feature type="compositionally biased region" description="Basic and acidic residues" evidence="1">
    <location>
        <begin position="272"/>
        <end position="288"/>
    </location>
</feature>
<evidence type="ECO:0000313" key="3">
    <source>
        <dbReference type="Proteomes" id="UP000295560"/>
    </source>
</evidence>
<dbReference type="EMBL" id="SMFZ01000001">
    <property type="protein sequence ID" value="TCK26111.1"/>
    <property type="molecule type" value="Genomic_DNA"/>
</dbReference>
<accession>A0A4R1HXA4</accession>
<dbReference type="AlphaFoldDB" id="A0A4R1HXA4"/>
<feature type="region of interest" description="Disordered" evidence="1">
    <location>
        <begin position="272"/>
        <end position="427"/>
    </location>
</feature>
<feature type="compositionally biased region" description="Low complexity" evidence="1">
    <location>
        <begin position="520"/>
        <end position="532"/>
    </location>
</feature>
<dbReference type="RefSeq" id="WP_132422854.1">
    <property type="nucleotide sequence ID" value="NZ_SMFZ01000001.1"/>
</dbReference>